<proteinExistence type="predicted"/>
<dbReference type="RefSeq" id="WP_043493102.1">
    <property type="nucleotide sequence ID" value="NZ_CALJTU010000071.1"/>
</dbReference>
<dbReference type="Proteomes" id="UP000254821">
    <property type="component" value="Unassembled WGS sequence"/>
</dbReference>
<evidence type="ECO:0000313" key="1">
    <source>
        <dbReference type="EMBL" id="STQ80243.1"/>
    </source>
</evidence>
<gene>
    <name evidence="1" type="ORF">NCTC8105_02359</name>
</gene>
<dbReference type="AlphaFoldDB" id="A0A377PLN7"/>
<dbReference type="EMBL" id="UGHP01000001">
    <property type="protein sequence ID" value="STQ80243.1"/>
    <property type="molecule type" value="Genomic_DNA"/>
</dbReference>
<dbReference type="Pfam" id="PF07377">
    <property type="entry name" value="DUF1493"/>
    <property type="match status" value="1"/>
</dbReference>
<accession>A0A377PLN7</accession>
<dbReference type="InterPro" id="IPR010862">
    <property type="entry name" value="DUF1493"/>
</dbReference>
<name>A0A377PLN7_HAFAL</name>
<reference evidence="1 2" key="1">
    <citation type="submission" date="2018-06" db="EMBL/GenBank/DDBJ databases">
        <authorList>
            <consortium name="Pathogen Informatics"/>
            <person name="Doyle S."/>
        </authorList>
    </citation>
    <scope>NUCLEOTIDE SEQUENCE [LARGE SCALE GENOMIC DNA]</scope>
    <source>
        <strain evidence="1 2">NCTC8105</strain>
    </source>
</reference>
<sequence length="109" mass="13336">MDRDYETEVIGYIMERYPIRKRWYRPELKQATKEWTLSADFQFLPEDAHDFLTDVFEHFNIEHSGFDGRNYFEYEYPFWQKRPSPEPDIKPLTIEMIIESAKAGVWLYD</sequence>
<organism evidence="1 2">
    <name type="scientific">Hafnia alvei</name>
    <dbReference type="NCBI Taxonomy" id="569"/>
    <lineage>
        <taxon>Bacteria</taxon>
        <taxon>Pseudomonadati</taxon>
        <taxon>Pseudomonadota</taxon>
        <taxon>Gammaproteobacteria</taxon>
        <taxon>Enterobacterales</taxon>
        <taxon>Hafniaceae</taxon>
        <taxon>Hafnia</taxon>
    </lineage>
</organism>
<protein>
    <submittedName>
        <fullName evidence="1">Protein of uncharacterized function (DUF1493)</fullName>
    </submittedName>
</protein>
<evidence type="ECO:0000313" key="2">
    <source>
        <dbReference type="Proteomes" id="UP000254821"/>
    </source>
</evidence>